<accession>A0A7J7P9Z3</accession>
<comment type="caution">
    <text evidence="1">The sequence shown here is derived from an EMBL/GenBank/DDBJ whole genome shotgun (WGS) entry which is preliminary data.</text>
</comment>
<proteinExistence type="predicted"/>
<dbReference type="AlphaFoldDB" id="A0A7J7P9Z3"/>
<protein>
    <submittedName>
        <fullName evidence="1">Uncharacterized protein</fullName>
    </submittedName>
</protein>
<gene>
    <name evidence="1" type="ORF">GIB67_023517</name>
</gene>
<dbReference type="OrthoDB" id="1852153at2759"/>
<dbReference type="EMBL" id="JACGCM010000119">
    <property type="protein sequence ID" value="KAF6176226.1"/>
    <property type="molecule type" value="Genomic_DNA"/>
</dbReference>
<dbReference type="Proteomes" id="UP000541444">
    <property type="component" value="Unassembled WGS sequence"/>
</dbReference>
<evidence type="ECO:0000313" key="2">
    <source>
        <dbReference type="Proteomes" id="UP000541444"/>
    </source>
</evidence>
<name>A0A7J7P9Z3_9MAGN</name>
<keyword evidence="2" id="KW-1185">Reference proteome</keyword>
<organism evidence="1 2">
    <name type="scientific">Kingdonia uniflora</name>
    <dbReference type="NCBI Taxonomy" id="39325"/>
    <lineage>
        <taxon>Eukaryota</taxon>
        <taxon>Viridiplantae</taxon>
        <taxon>Streptophyta</taxon>
        <taxon>Embryophyta</taxon>
        <taxon>Tracheophyta</taxon>
        <taxon>Spermatophyta</taxon>
        <taxon>Magnoliopsida</taxon>
        <taxon>Ranunculales</taxon>
        <taxon>Circaeasteraceae</taxon>
        <taxon>Kingdonia</taxon>
    </lineage>
</organism>
<evidence type="ECO:0000313" key="1">
    <source>
        <dbReference type="EMBL" id="KAF6176226.1"/>
    </source>
</evidence>
<dbReference type="PANTHER" id="PTHR31439">
    <property type="entry name" value="EXPRESSED PROTEIN"/>
    <property type="match status" value="1"/>
</dbReference>
<dbReference type="PANTHER" id="PTHR31439:SF7">
    <property type="entry name" value="EXPRESSED PROTEIN"/>
    <property type="match status" value="1"/>
</dbReference>
<reference evidence="1 2" key="1">
    <citation type="journal article" date="2020" name="IScience">
        <title>Genome Sequencing of the Endangered Kingdonia uniflora (Circaeasteraceae, Ranunculales) Reveals Potential Mechanisms of Evolutionary Specialization.</title>
        <authorList>
            <person name="Sun Y."/>
            <person name="Deng T."/>
            <person name="Zhang A."/>
            <person name="Moore M.J."/>
            <person name="Landis J.B."/>
            <person name="Lin N."/>
            <person name="Zhang H."/>
            <person name="Zhang X."/>
            <person name="Huang J."/>
            <person name="Zhang X."/>
            <person name="Sun H."/>
            <person name="Wang H."/>
        </authorList>
    </citation>
    <scope>NUCLEOTIDE SEQUENCE [LARGE SCALE GENOMIC DNA]</scope>
    <source>
        <strain evidence="1">TB1705</strain>
        <tissue evidence="1">Leaf</tissue>
    </source>
</reference>
<sequence>MESFQTLTLKVKLTYPGHNLSPLYIVENKLQVVQISRQIPTYQNDSALPMLAVRSNNSTVLFSELAICLVKFRRTLNPSSAVRTEPVRVFMKLYQLESSVNITSSNLQGAFEYNVRINVVKLGFNKNDIGEYVKERHFPSRIQLWVGPELGANYVTSLSLGRSTDDPQREVETHKIVKGKFGKSKVPLVKATAWTSTRTKTRNWRFDQDSEGNTAIIDAILCDNTTGNEVATWKPSSNGDGGLKNALQRRYSGGGRAFNKSGSLVFAGD</sequence>